<comment type="caution">
    <text evidence="2">The sequence shown here is derived from an EMBL/GenBank/DDBJ whole genome shotgun (WGS) entry which is preliminary data.</text>
</comment>
<reference evidence="2 3" key="1">
    <citation type="journal article" date="2024" name="IMA Fungus">
        <title>IMA Genome - F19 : A genome assembly and annotation guide to empower mycologists, including annotated draft genome sequences of Ceratocystis pirilliformis, Diaporthe australafricana, Fusarium ophioides, Paecilomyces lecythidis, and Sporothrix stenoceras.</title>
        <authorList>
            <person name="Aylward J."/>
            <person name="Wilson A.M."/>
            <person name="Visagie C.M."/>
            <person name="Spraker J."/>
            <person name="Barnes I."/>
            <person name="Buitendag C."/>
            <person name="Ceriani C."/>
            <person name="Del Mar Angel L."/>
            <person name="du Plessis D."/>
            <person name="Fuchs T."/>
            <person name="Gasser K."/>
            <person name="Kramer D."/>
            <person name="Li W."/>
            <person name="Munsamy K."/>
            <person name="Piso A."/>
            <person name="Price J.L."/>
            <person name="Sonnekus B."/>
            <person name="Thomas C."/>
            <person name="van der Nest A."/>
            <person name="van Dijk A."/>
            <person name="van Heerden A."/>
            <person name="van Vuuren N."/>
            <person name="Yilmaz N."/>
            <person name="Duong T.A."/>
            <person name="van der Merwe N.A."/>
            <person name="Wingfield M.J."/>
            <person name="Wingfield B.D."/>
        </authorList>
    </citation>
    <scope>NUCLEOTIDE SEQUENCE [LARGE SCALE GENOMIC DNA]</scope>
    <source>
        <strain evidence="2 3">CMW 18167</strain>
    </source>
</reference>
<feature type="coiled-coil region" evidence="1">
    <location>
        <begin position="371"/>
        <end position="398"/>
    </location>
</feature>
<dbReference type="Proteomes" id="UP001583193">
    <property type="component" value="Unassembled WGS sequence"/>
</dbReference>
<dbReference type="EMBL" id="JAVDPF010000004">
    <property type="protein sequence ID" value="KAL1884709.1"/>
    <property type="molecule type" value="Genomic_DNA"/>
</dbReference>
<keyword evidence="3" id="KW-1185">Reference proteome</keyword>
<keyword evidence="1" id="KW-0175">Coiled coil</keyword>
<evidence type="ECO:0000313" key="3">
    <source>
        <dbReference type="Proteomes" id="UP001583193"/>
    </source>
</evidence>
<protein>
    <submittedName>
        <fullName evidence="2">Uncharacterized protein</fullName>
    </submittedName>
</protein>
<sequence>MKEESSKMSSSLGLLPLECRQNILSSITDVPTLRAAILSHPIFYYAFRNRSSFIVEKVLRSVVPQESFLEAISAFELRRIKPWSLEKAAAIVNCYRGNKIPPTFEYTIQNSLAIQKLHDAVLFFARDFATDALSINPLTDHYEDPSNSPPLSPNELRRITSSFYRHELCSSIFPKAKRFSEALQITPRDEDDIYDLEVDFPSQRYHIWELEQMACVHDYLFWKISEPFDEVAAHDIKWGAWRIPYDDDDTFGGDRRNAYKEHTTYDERYRILDSKLDEATHCLRDILSSCFDEFPRDRQIKLLRLSDMDAMDSDPFEAWEWTHVGMHHNDFVLGTWTYNLRRAGYVMWDHSRLTEWGFFDGPWQFPDGVSFDITREKIQNAEKRMMKSQDERLELYEKGLLGRYDPEGEHRLQ</sequence>
<evidence type="ECO:0000256" key="1">
    <source>
        <dbReference type="SAM" id="Coils"/>
    </source>
</evidence>
<name>A0ABR3Y8S5_9EURO</name>
<proteinExistence type="predicted"/>
<accession>A0ABR3Y8S5</accession>
<organism evidence="2 3">
    <name type="scientific">Paecilomyces lecythidis</name>
    <dbReference type="NCBI Taxonomy" id="3004212"/>
    <lineage>
        <taxon>Eukaryota</taxon>
        <taxon>Fungi</taxon>
        <taxon>Dikarya</taxon>
        <taxon>Ascomycota</taxon>
        <taxon>Pezizomycotina</taxon>
        <taxon>Eurotiomycetes</taxon>
        <taxon>Eurotiomycetidae</taxon>
        <taxon>Eurotiales</taxon>
        <taxon>Thermoascaceae</taxon>
        <taxon>Paecilomyces</taxon>
    </lineage>
</organism>
<evidence type="ECO:0000313" key="2">
    <source>
        <dbReference type="EMBL" id="KAL1884709.1"/>
    </source>
</evidence>
<gene>
    <name evidence="2" type="ORF">Plec18167_002301</name>
</gene>